<dbReference type="AlphaFoldDB" id="A0A821W1S9"/>
<gene>
    <name evidence="2" type="ORF">TOA249_LOCUS31905</name>
</gene>
<evidence type="ECO:0000256" key="1">
    <source>
        <dbReference type="SAM" id="Coils"/>
    </source>
</evidence>
<feature type="coiled-coil region" evidence="1">
    <location>
        <begin position="288"/>
        <end position="347"/>
    </location>
</feature>
<keyword evidence="1" id="KW-0175">Coiled coil</keyword>
<accession>A0A821W1S9</accession>
<protein>
    <submittedName>
        <fullName evidence="2">Uncharacterized protein</fullName>
    </submittedName>
</protein>
<evidence type="ECO:0000313" key="2">
    <source>
        <dbReference type="EMBL" id="CAF4918240.1"/>
    </source>
</evidence>
<sequence>MADRAMNPIELSHEIVTMLHRQSVYYDTDIGDMTIKIVKGWEKNDFIKLKALRYFAVELRRISWVKWKRQENEGFETDGFLCHDGVTLTQEYLYDVLVQVVREVTFGFSEITNYFRVEFTNRISLIPVRTQRANRRREREELGDIRTRGIPSGNLSDVVSFQSNPTWESRHPPSYVLPINDRASFSGRDPGYAPSTLGFHERRLPREPDRRAINPLLQVRDRDRTPIRVCTTADDDLEDPPPVTTYGGWRSLRETSPFNVSVSSFSPVSPLPEGQNASVLSDEIMSKLLEMSTKLNNFEKEKKEEQKKRKNLEDKFSIFKEEAQHREKVLSKELEKVKKQGKEKESER</sequence>
<dbReference type="EMBL" id="CAJOBS010007018">
    <property type="protein sequence ID" value="CAF4918240.1"/>
    <property type="molecule type" value="Genomic_DNA"/>
</dbReference>
<proteinExistence type="predicted"/>
<organism evidence="2 3">
    <name type="scientific">Rotaria socialis</name>
    <dbReference type="NCBI Taxonomy" id="392032"/>
    <lineage>
        <taxon>Eukaryota</taxon>
        <taxon>Metazoa</taxon>
        <taxon>Spiralia</taxon>
        <taxon>Gnathifera</taxon>
        <taxon>Rotifera</taxon>
        <taxon>Eurotatoria</taxon>
        <taxon>Bdelloidea</taxon>
        <taxon>Philodinida</taxon>
        <taxon>Philodinidae</taxon>
        <taxon>Rotaria</taxon>
    </lineage>
</organism>
<evidence type="ECO:0000313" key="3">
    <source>
        <dbReference type="Proteomes" id="UP000663838"/>
    </source>
</evidence>
<dbReference type="Proteomes" id="UP000663838">
    <property type="component" value="Unassembled WGS sequence"/>
</dbReference>
<reference evidence="2" key="1">
    <citation type="submission" date="2021-02" db="EMBL/GenBank/DDBJ databases">
        <authorList>
            <person name="Nowell W R."/>
        </authorList>
    </citation>
    <scope>NUCLEOTIDE SEQUENCE</scope>
</reference>
<comment type="caution">
    <text evidence="2">The sequence shown here is derived from an EMBL/GenBank/DDBJ whole genome shotgun (WGS) entry which is preliminary data.</text>
</comment>
<name>A0A821W1S9_9BILA</name>